<keyword evidence="4 8" id="KW-0812">Transmembrane</keyword>
<feature type="transmembrane region" description="Helical" evidence="8">
    <location>
        <begin position="153"/>
        <end position="169"/>
    </location>
</feature>
<evidence type="ECO:0000256" key="5">
    <source>
        <dbReference type="ARBA" id="ARBA00022989"/>
    </source>
</evidence>
<feature type="transmembrane region" description="Helical" evidence="8">
    <location>
        <begin position="205"/>
        <end position="223"/>
    </location>
</feature>
<evidence type="ECO:0000256" key="2">
    <source>
        <dbReference type="ARBA" id="ARBA00007018"/>
    </source>
</evidence>
<dbReference type="PANTHER" id="PTHR20855:SF3">
    <property type="entry name" value="LD03007P"/>
    <property type="match status" value="1"/>
</dbReference>
<dbReference type="STRING" id="7395.A0A1A9VP28"/>
<feature type="binding site" evidence="7">
    <location>
        <position position="132"/>
    </location>
    <ligand>
        <name>Zn(2+)</name>
        <dbReference type="ChEBI" id="CHEBI:29105"/>
    </ligand>
</feature>
<evidence type="ECO:0008006" key="11">
    <source>
        <dbReference type="Google" id="ProtNLM"/>
    </source>
</evidence>
<evidence type="ECO:0000313" key="9">
    <source>
        <dbReference type="EnsemblMetazoa" id="GAUT043107-PA"/>
    </source>
</evidence>
<comment type="similarity">
    <text evidence="2">Belongs to the ADIPOR family.</text>
</comment>
<dbReference type="InterPro" id="IPR005744">
    <property type="entry name" value="Hy-lIII"/>
</dbReference>
<reference evidence="9" key="1">
    <citation type="submission" date="2020-05" db="UniProtKB">
        <authorList>
            <consortium name="EnsemblMetazoa"/>
        </authorList>
    </citation>
    <scope>IDENTIFICATION</scope>
    <source>
        <strain evidence="9">TTRI</strain>
    </source>
</reference>
<sequence>MLSNIEQFQGFKKKSRIKNKMNKIIQEVQNKYSFLNNLLTKLWRSWFKSNITFKLHLRNVRWKNDKATPDCAYQPTKIEQLANIITHGIWIIPAIVCANKLFERSKTSSQYLVCWVYGGALTMLFIISTFFHCSCFCTNHNGIRNILHRCDRAMIYIFIAGSYFPWLQLQNPRHLSLLVCMEWMIWVMAAIGIMYQQLFHERFKCLETCFYVIMGLGPAVAVLSTGHQFHGMTELKFGGFLYIVGIYFFKSDGIIPMAHAIWHLFVVFAATCHYYAILIYLYPLENTTPNI</sequence>
<organism evidence="9 10">
    <name type="scientific">Glossina austeni</name>
    <name type="common">Savannah tsetse fly</name>
    <dbReference type="NCBI Taxonomy" id="7395"/>
    <lineage>
        <taxon>Eukaryota</taxon>
        <taxon>Metazoa</taxon>
        <taxon>Ecdysozoa</taxon>
        <taxon>Arthropoda</taxon>
        <taxon>Hexapoda</taxon>
        <taxon>Insecta</taxon>
        <taxon>Pterygota</taxon>
        <taxon>Neoptera</taxon>
        <taxon>Endopterygota</taxon>
        <taxon>Diptera</taxon>
        <taxon>Brachycera</taxon>
        <taxon>Muscomorpha</taxon>
        <taxon>Hippoboscoidea</taxon>
        <taxon>Glossinidae</taxon>
        <taxon>Glossina</taxon>
    </lineage>
</organism>
<keyword evidence="3" id="KW-1003">Cell membrane</keyword>
<feature type="binding site" evidence="7">
    <location>
        <position position="263"/>
    </location>
    <ligand>
        <name>Zn(2+)</name>
        <dbReference type="ChEBI" id="CHEBI:29105"/>
    </ligand>
</feature>
<evidence type="ECO:0000256" key="4">
    <source>
        <dbReference type="ARBA" id="ARBA00022692"/>
    </source>
</evidence>
<dbReference type="NCBIfam" id="TIGR01065">
    <property type="entry name" value="hlyIII"/>
    <property type="match status" value="1"/>
</dbReference>
<keyword evidence="6 8" id="KW-0472">Membrane</keyword>
<dbReference type="Proteomes" id="UP000078200">
    <property type="component" value="Unassembled WGS sequence"/>
</dbReference>
<feature type="transmembrane region" description="Helical" evidence="8">
    <location>
        <begin position="261"/>
        <end position="282"/>
    </location>
</feature>
<feature type="transmembrane region" description="Helical" evidence="8">
    <location>
        <begin position="175"/>
        <end position="193"/>
    </location>
</feature>
<dbReference type="PANTHER" id="PTHR20855">
    <property type="entry name" value="ADIPOR/PROGESTIN RECEPTOR-RELATED"/>
    <property type="match status" value="1"/>
</dbReference>
<evidence type="ECO:0000256" key="3">
    <source>
        <dbReference type="ARBA" id="ARBA00022475"/>
    </source>
</evidence>
<proteinExistence type="inferred from homology"/>
<evidence type="ECO:0000256" key="1">
    <source>
        <dbReference type="ARBA" id="ARBA00004651"/>
    </source>
</evidence>
<feature type="binding site" evidence="7">
    <location>
        <position position="259"/>
    </location>
    <ligand>
        <name>Zn(2+)</name>
        <dbReference type="ChEBI" id="CHEBI:29105"/>
    </ligand>
</feature>
<keyword evidence="5 8" id="KW-1133">Transmembrane helix</keyword>
<dbReference type="VEuPathDB" id="VectorBase:GAUT043107"/>
<evidence type="ECO:0000256" key="8">
    <source>
        <dbReference type="SAM" id="Phobius"/>
    </source>
</evidence>
<comment type="subcellular location">
    <subcellularLocation>
        <location evidence="1">Cell membrane</location>
        <topology evidence="1">Multi-pass membrane protein</topology>
    </subcellularLocation>
</comment>
<dbReference type="GO" id="GO:0140911">
    <property type="term" value="F:pore-forming activity"/>
    <property type="evidence" value="ECO:0007669"/>
    <property type="project" value="InterPro"/>
</dbReference>
<accession>A0A1A9VP28</accession>
<dbReference type="GO" id="GO:0005886">
    <property type="term" value="C:plasma membrane"/>
    <property type="evidence" value="ECO:0007669"/>
    <property type="project" value="UniProtKB-SubCell"/>
</dbReference>
<dbReference type="InterPro" id="IPR004254">
    <property type="entry name" value="AdipoR/HlyIII-related"/>
</dbReference>
<dbReference type="AlphaFoldDB" id="A0A1A9VP28"/>
<evidence type="ECO:0000256" key="7">
    <source>
        <dbReference type="PIRSR" id="PIRSR604254-1"/>
    </source>
</evidence>
<name>A0A1A9VP28_GLOAU</name>
<evidence type="ECO:0000256" key="6">
    <source>
        <dbReference type="ARBA" id="ARBA00023136"/>
    </source>
</evidence>
<keyword evidence="7" id="KW-0479">Metal-binding</keyword>
<dbReference type="GO" id="GO:0046872">
    <property type="term" value="F:metal ion binding"/>
    <property type="evidence" value="ECO:0007669"/>
    <property type="project" value="UniProtKB-KW"/>
</dbReference>
<keyword evidence="10" id="KW-1185">Reference proteome</keyword>
<dbReference type="EnsemblMetazoa" id="GAUT043107-RA">
    <property type="protein sequence ID" value="GAUT043107-PA"/>
    <property type="gene ID" value="GAUT043107"/>
</dbReference>
<protein>
    <recommendedName>
        <fullName evidence="11">Monocyte to macrophage differentiation factor</fullName>
    </recommendedName>
</protein>
<feature type="transmembrane region" description="Helical" evidence="8">
    <location>
        <begin position="115"/>
        <end position="133"/>
    </location>
</feature>
<evidence type="ECO:0000313" key="10">
    <source>
        <dbReference type="Proteomes" id="UP000078200"/>
    </source>
</evidence>
<dbReference type="Pfam" id="PF03006">
    <property type="entry name" value="HlyIII"/>
    <property type="match status" value="1"/>
</dbReference>
<keyword evidence="7" id="KW-0862">Zinc</keyword>